<feature type="region of interest" description="Disordered" evidence="4">
    <location>
        <begin position="419"/>
        <end position="457"/>
    </location>
</feature>
<sequence>MSQQKRKRVVPTIQQKIDIIKQLDEGIRVKELALKYNIGSTTVHDVKKNRDKLLKFSVATSDSVFGIQHRRTMKKSPHELLHKAMLQWFNRERAEGRSVNGPMCVQQAKILFKTLGMKGNFDASSGWLARFKDRHGIRTIGDSMECLWTKSNTEKVLKLDESREEEEESSLSASVESSKKISGLNYEVIKNDKSHTCFEKSVQNQTVEDSSFQPAVNNTEENVNEGMLVDQINNARKHDTYLTDFNSVIRKLEAISEKLTTCDSYDQFGTYITSLLRGLPQSKALIFKQKIVNDILDAIIAHERELNENSRINANFNKPLTNKSPTDKVQNHSFPDVLCSTTEASNLSLCTKIRQLPNEYTQCSPSKKLAESEALAFLSNNIGRPTAGTIKKPHVTKTSQSINDTYVVANSDSFVTINRAKTRKGQKKPTTNNSKTSDVEDSTSDMEPISTSGDFGIDIEEGKELGELKKDREMFEAVFCEDNLFVQVKEEPLEPDPEESLSAAPTLLCDLCETPCISSTELLLHYTQLHTGCVPTCRAQFEESLT</sequence>
<dbReference type="EMBL" id="GECU01003360">
    <property type="protein sequence ID" value="JAT04347.1"/>
    <property type="molecule type" value="Transcribed_RNA"/>
</dbReference>
<proteinExistence type="predicted"/>
<dbReference type="InterPro" id="IPR009057">
    <property type="entry name" value="Homeodomain-like_sf"/>
</dbReference>
<protein>
    <recommendedName>
        <fullName evidence="5">HTH CENPB-type domain-containing protein</fullName>
    </recommendedName>
</protein>
<dbReference type="PANTHER" id="PTHR19303">
    <property type="entry name" value="TRANSPOSON"/>
    <property type="match status" value="1"/>
</dbReference>
<dbReference type="InterPro" id="IPR050863">
    <property type="entry name" value="CenT-Element_Derived"/>
</dbReference>
<comment type="subcellular location">
    <subcellularLocation>
        <location evidence="1">Nucleus</location>
    </subcellularLocation>
</comment>
<dbReference type="Pfam" id="PF03221">
    <property type="entry name" value="HTH_Tnp_Tc5"/>
    <property type="match status" value="1"/>
</dbReference>
<dbReference type="AlphaFoldDB" id="A0A1B6JYQ6"/>
<feature type="domain" description="HTH CENPB-type" evidence="5">
    <location>
        <begin position="69"/>
        <end position="141"/>
    </location>
</feature>
<dbReference type="Gene3D" id="1.10.10.60">
    <property type="entry name" value="Homeodomain-like"/>
    <property type="match status" value="2"/>
</dbReference>
<gene>
    <name evidence="6" type="ORF">g.27502</name>
</gene>
<evidence type="ECO:0000256" key="2">
    <source>
        <dbReference type="ARBA" id="ARBA00023125"/>
    </source>
</evidence>
<dbReference type="Pfam" id="PF04218">
    <property type="entry name" value="CENP-B_N"/>
    <property type="match status" value="1"/>
</dbReference>
<dbReference type="SMART" id="SM00674">
    <property type="entry name" value="CENPB"/>
    <property type="match status" value="1"/>
</dbReference>
<keyword evidence="3" id="KW-0539">Nucleus</keyword>
<dbReference type="InterPro" id="IPR007889">
    <property type="entry name" value="HTH_Psq"/>
</dbReference>
<dbReference type="PROSITE" id="PS51253">
    <property type="entry name" value="HTH_CENPB"/>
    <property type="match status" value="1"/>
</dbReference>
<dbReference type="PROSITE" id="PS00028">
    <property type="entry name" value="ZINC_FINGER_C2H2_1"/>
    <property type="match status" value="1"/>
</dbReference>
<dbReference type="SUPFAM" id="SSF46689">
    <property type="entry name" value="Homeodomain-like"/>
    <property type="match status" value="2"/>
</dbReference>
<evidence type="ECO:0000256" key="4">
    <source>
        <dbReference type="SAM" id="MobiDB-lite"/>
    </source>
</evidence>
<accession>A0A1B6JYQ6</accession>
<reference evidence="6" key="1">
    <citation type="submission" date="2015-11" db="EMBL/GenBank/DDBJ databases">
        <title>De novo transcriptome assembly of four potential Pierce s Disease insect vectors from Arizona vineyards.</title>
        <authorList>
            <person name="Tassone E.E."/>
        </authorList>
    </citation>
    <scope>NUCLEOTIDE SEQUENCE</scope>
</reference>
<dbReference type="InterPro" id="IPR013087">
    <property type="entry name" value="Znf_C2H2_type"/>
</dbReference>
<dbReference type="GO" id="GO:0005634">
    <property type="term" value="C:nucleus"/>
    <property type="evidence" value="ECO:0007669"/>
    <property type="project" value="UniProtKB-SubCell"/>
</dbReference>
<dbReference type="InterPro" id="IPR006600">
    <property type="entry name" value="HTH_CenpB_DNA-bd_dom"/>
</dbReference>
<dbReference type="PANTHER" id="PTHR19303:SF16">
    <property type="entry name" value="JERKY PROTEIN HOMOLOG-LIKE"/>
    <property type="match status" value="1"/>
</dbReference>
<name>A0A1B6JYQ6_9HEMI</name>
<evidence type="ECO:0000313" key="6">
    <source>
        <dbReference type="EMBL" id="JAT04347.1"/>
    </source>
</evidence>
<evidence type="ECO:0000256" key="3">
    <source>
        <dbReference type="ARBA" id="ARBA00023242"/>
    </source>
</evidence>
<evidence type="ECO:0000256" key="1">
    <source>
        <dbReference type="ARBA" id="ARBA00004123"/>
    </source>
</evidence>
<dbReference type="GO" id="GO:0003677">
    <property type="term" value="F:DNA binding"/>
    <property type="evidence" value="ECO:0007669"/>
    <property type="project" value="UniProtKB-KW"/>
</dbReference>
<organism evidence="6">
    <name type="scientific">Homalodisca liturata</name>
    <dbReference type="NCBI Taxonomy" id="320908"/>
    <lineage>
        <taxon>Eukaryota</taxon>
        <taxon>Metazoa</taxon>
        <taxon>Ecdysozoa</taxon>
        <taxon>Arthropoda</taxon>
        <taxon>Hexapoda</taxon>
        <taxon>Insecta</taxon>
        <taxon>Pterygota</taxon>
        <taxon>Neoptera</taxon>
        <taxon>Paraneoptera</taxon>
        <taxon>Hemiptera</taxon>
        <taxon>Auchenorrhyncha</taxon>
        <taxon>Membracoidea</taxon>
        <taxon>Cicadellidae</taxon>
        <taxon>Cicadellinae</taxon>
        <taxon>Proconiini</taxon>
        <taxon>Homalodisca</taxon>
    </lineage>
</organism>
<keyword evidence="2" id="KW-0238">DNA-binding</keyword>
<evidence type="ECO:0000259" key="5">
    <source>
        <dbReference type="PROSITE" id="PS51253"/>
    </source>
</evidence>